<evidence type="ECO:0000313" key="2">
    <source>
        <dbReference type="EMBL" id="PZP49820.1"/>
    </source>
</evidence>
<dbReference type="EMBL" id="QFOL01000141">
    <property type="protein sequence ID" value="PZP49820.1"/>
    <property type="molecule type" value="Genomic_DNA"/>
</dbReference>
<reference evidence="2 3" key="1">
    <citation type="submission" date="2017-08" db="EMBL/GenBank/DDBJ databases">
        <title>Infants hospitalized years apart are colonized by the same room-sourced microbial strains.</title>
        <authorList>
            <person name="Brooks B."/>
            <person name="Olm M.R."/>
            <person name="Firek B.A."/>
            <person name="Baker R."/>
            <person name="Thomas B.C."/>
            <person name="Morowitz M.J."/>
            <person name="Banfield J.F."/>
        </authorList>
    </citation>
    <scope>NUCLEOTIDE SEQUENCE [LARGE SCALE GENOMIC DNA]</scope>
    <source>
        <strain evidence="2">S2_009_000_R2_73</strain>
    </source>
</reference>
<feature type="region of interest" description="Disordered" evidence="1">
    <location>
        <begin position="63"/>
        <end position="89"/>
    </location>
</feature>
<evidence type="ECO:0000313" key="3">
    <source>
        <dbReference type="Proteomes" id="UP000249769"/>
    </source>
</evidence>
<comment type="caution">
    <text evidence="2">The sequence shown here is derived from an EMBL/GenBank/DDBJ whole genome shotgun (WGS) entry which is preliminary data.</text>
</comment>
<accession>A0A2W5F840</accession>
<evidence type="ECO:0008006" key="4">
    <source>
        <dbReference type="Google" id="ProtNLM"/>
    </source>
</evidence>
<name>A0A2W5F840_9HYPH</name>
<dbReference type="Proteomes" id="UP000249769">
    <property type="component" value="Unassembled WGS sequence"/>
</dbReference>
<organism evidence="2 3">
    <name type="scientific">Agrobacterium fabrum</name>
    <dbReference type="NCBI Taxonomy" id="1176649"/>
    <lineage>
        <taxon>Bacteria</taxon>
        <taxon>Pseudomonadati</taxon>
        <taxon>Pseudomonadota</taxon>
        <taxon>Alphaproteobacteria</taxon>
        <taxon>Hyphomicrobiales</taxon>
        <taxon>Rhizobiaceae</taxon>
        <taxon>Rhizobium/Agrobacterium group</taxon>
        <taxon>Agrobacterium</taxon>
        <taxon>Agrobacterium tumefaciens complex</taxon>
    </lineage>
</organism>
<dbReference type="AlphaFoldDB" id="A0A2W5F840"/>
<evidence type="ECO:0000256" key="1">
    <source>
        <dbReference type="SAM" id="MobiDB-lite"/>
    </source>
</evidence>
<proteinExistence type="predicted"/>
<protein>
    <recommendedName>
        <fullName evidence="4">DNA-binding protein</fullName>
    </recommendedName>
</protein>
<sequence>MSPANDNSPRLMGRREAAAYLGIGQSTFSLWVSTYKMPAAIAGTRKWDKRAIDAKLDEISGLQSANDNTEDEFERWEREQNARKTQGSS</sequence>
<gene>
    <name evidence="2" type="ORF">DI595_12725</name>
</gene>